<dbReference type="Gene3D" id="3.80.10.10">
    <property type="entry name" value="Ribonuclease Inhibitor"/>
    <property type="match status" value="3"/>
</dbReference>
<proteinExistence type="predicted"/>
<dbReference type="EMBL" id="QJKJ01000697">
    <property type="protein sequence ID" value="RDY11162.1"/>
    <property type="molecule type" value="Genomic_DNA"/>
</dbReference>
<dbReference type="PRINTS" id="PR00364">
    <property type="entry name" value="DISEASERSIST"/>
</dbReference>
<evidence type="ECO:0000256" key="2">
    <source>
        <dbReference type="ARBA" id="ARBA00022737"/>
    </source>
</evidence>
<dbReference type="InterPro" id="IPR058922">
    <property type="entry name" value="WHD_DRP"/>
</dbReference>
<feature type="domain" description="R13L1/DRL21-like LRR repeat region" evidence="6">
    <location>
        <begin position="535"/>
        <end position="655"/>
    </location>
</feature>
<dbReference type="OrthoDB" id="1733640at2759"/>
<reference evidence="7" key="1">
    <citation type="submission" date="2018-05" db="EMBL/GenBank/DDBJ databases">
        <title>Draft genome of Mucuna pruriens seed.</title>
        <authorList>
            <person name="Nnadi N.E."/>
            <person name="Vos R."/>
            <person name="Hasami M.H."/>
            <person name="Devisetty U.K."/>
            <person name="Aguiy J.C."/>
        </authorList>
    </citation>
    <scope>NUCLEOTIDE SEQUENCE [LARGE SCALE GENOMIC DNA]</scope>
    <source>
        <strain evidence="7">JCA_2017</strain>
    </source>
</reference>
<dbReference type="Gene3D" id="3.40.50.300">
    <property type="entry name" value="P-loop containing nucleotide triphosphate hydrolases"/>
    <property type="match status" value="1"/>
</dbReference>
<dbReference type="PANTHER" id="PTHR36766:SF40">
    <property type="entry name" value="DISEASE RESISTANCE PROTEIN RGA3"/>
    <property type="match status" value="1"/>
</dbReference>
<keyword evidence="3" id="KW-0611">Plant defense</keyword>
<evidence type="ECO:0000313" key="8">
    <source>
        <dbReference type="Proteomes" id="UP000257109"/>
    </source>
</evidence>
<name>A0A371I7Z7_MUCPR</name>
<sequence length="1089" mass="124422">KLPSTSLVVENVIYGRDYDKEIIFNWLTSDADNCNQLSILSVVGMGGMGKTTLAQHVYNDRRIEQEAKFDIKAWVYVSDDFDVVRVTREILQAFTKSKNKDGNLEMVHQELKEKLTGKRFLLVLDDVWNEKREKWEAVQTPLNYGAQGSRILVTTRSGKVASTMRSKKVHHLEQLQEDHCWQVFRKHAFQDDNPELNAELKEIGTKIVKNCKGLPLALKTIGSLLHTNSSVSKWESVLTSHIWDLPQEDCEIIPALFLSYHHLPGHLKRCFAFCALFPKDYSFTKESLIELWMAENFLQCHQQRKSPEEVGEEYFDDLLSRSFFQQSSVSERLFVMHDLLNDLAKYICGDTCYRLGVDDKAKCISERIRHFSFPMDRVKDFDGFGSLYDAKRLHTFMAINTEIVGFSGWHCKMSIKELLSKFKFLRVLSLFGCFDLAEVPDFVGNLKHLCSLDLTYTRIEKLPDSMCSLYNLQILKLNCCSYLEELPSNLDKLTNLRCLEFKGTKVRKMPMHLGKLKNLQELSPFCVGKSSEFGIQQLGELNLRGSLSIQDLQNIENPSDALAANLKNKIHLVELSLVWNWNQNQIPDDPRKEREVLENLEPSKHMKNLSIYNYGGTQFPSMLSNVVSLTLDNCKYCLCLPPLGRLPFLKSLIIISFNAIVSIDINFYGNSTSSFTSLERLEFRDMQEWEDWECKAVTGDFPRLQLLYIEKCPKFRGHLPEELLHLKDLSISNCEQLVASAPKSPELCKLNLENCGEVKFDYHPTTLKELKVTRLSMEASSLKMIEHMISNTSLESLKICSWPNMNILMTPYDLLAELELICSCDSLTIFPLDFFPKLRWLDLNQCRSLQMISQEQVHNHLKTLRIVECPQFESFPSQGLSAPSLMSLIIEGLENLKSFPVRMHVLLPSLDSLVIKNCPKEVESFPGEGLPSSLTSMHLSNCYKLIASMKGALGANTSLKLLVIEEMDVESFPDEGLLPLSLKSLHIGYCPDLKILDYKGLCQLSSLEHLSLGDNPSLQCLPQEGLPKSISTFSISGNCPLLKQRCLDPKGEDWGKIVHIKNIWVPILHNILTTFEIHSFLHNRNITYT</sequence>
<dbReference type="InterPro" id="IPR002182">
    <property type="entry name" value="NB-ARC"/>
</dbReference>
<protein>
    <submittedName>
        <fullName evidence="7">Disease resistance RPP13-like protein 1</fullName>
    </submittedName>
</protein>
<dbReference type="InterPro" id="IPR027417">
    <property type="entry name" value="P-loop_NTPase"/>
</dbReference>
<dbReference type="Proteomes" id="UP000257109">
    <property type="component" value="Unassembled WGS sequence"/>
</dbReference>
<evidence type="ECO:0000259" key="4">
    <source>
        <dbReference type="Pfam" id="PF00931"/>
    </source>
</evidence>
<feature type="non-terminal residue" evidence="7">
    <location>
        <position position="1"/>
    </location>
</feature>
<feature type="domain" description="NB-ARC" evidence="4">
    <location>
        <begin position="18"/>
        <end position="192"/>
    </location>
</feature>
<evidence type="ECO:0000313" key="7">
    <source>
        <dbReference type="EMBL" id="RDY11162.1"/>
    </source>
</evidence>
<keyword evidence="2" id="KW-0677">Repeat</keyword>
<comment type="caution">
    <text evidence="7">The sequence shown here is derived from an EMBL/GenBank/DDBJ whole genome shotgun (WGS) entry which is preliminary data.</text>
</comment>
<dbReference type="InterPro" id="IPR056789">
    <property type="entry name" value="LRR_R13L1-DRL21"/>
</dbReference>
<dbReference type="AlphaFoldDB" id="A0A371I7Z7"/>
<dbReference type="InterPro" id="IPR032675">
    <property type="entry name" value="LRR_dom_sf"/>
</dbReference>
<dbReference type="GO" id="GO:0006952">
    <property type="term" value="P:defense response"/>
    <property type="evidence" value="ECO:0007669"/>
    <property type="project" value="UniProtKB-KW"/>
</dbReference>
<dbReference type="InterPro" id="IPR036388">
    <property type="entry name" value="WH-like_DNA-bd_sf"/>
</dbReference>
<organism evidence="7 8">
    <name type="scientific">Mucuna pruriens</name>
    <name type="common">Velvet bean</name>
    <name type="synonym">Dolichos pruriens</name>
    <dbReference type="NCBI Taxonomy" id="157652"/>
    <lineage>
        <taxon>Eukaryota</taxon>
        <taxon>Viridiplantae</taxon>
        <taxon>Streptophyta</taxon>
        <taxon>Embryophyta</taxon>
        <taxon>Tracheophyta</taxon>
        <taxon>Spermatophyta</taxon>
        <taxon>Magnoliopsida</taxon>
        <taxon>eudicotyledons</taxon>
        <taxon>Gunneridae</taxon>
        <taxon>Pentapetalae</taxon>
        <taxon>rosids</taxon>
        <taxon>fabids</taxon>
        <taxon>Fabales</taxon>
        <taxon>Fabaceae</taxon>
        <taxon>Papilionoideae</taxon>
        <taxon>50 kb inversion clade</taxon>
        <taxon>NPAAA clade</taxon>
        <taxon>indigoferoid/millettioid clade</taxon>
        <taxon>Phaseoleae</taxon>
        <taxon>Mucuna</taxon>
    </lineage>
</organism>
<dbReference type="Gene3D" id="1.10.8.430">
    <property type="entry name" value="Helical domain of apoptotic protease-activating factors"/>
    <property type="match status" value="1"/>
</dbReference>
<keyword evidence="1" id="KW-0433">Leucine-rich repeat</keyword>
<accession>A0A371I7Z7</accession>
<evidence type="ECO:0000259" key="6">
    <source>
        <dbReference type="Pfam" id="PF25019"/>
    </source>
</evidence>
<dbReference type="PANTHER" id="PTHR36766">
    <property type="entry name" value="PLANT BROAD-SPECTRUM MILDEW RESISTANCE PROTEIN RPW8"/>
    <property type="match status" value="1"/>
</dbReference>
<dbReference type="Pfam" id="PF25019">
    <property type="entry name" value="LRR_R13L1-DRL21"/>
    <property type="match status" value="1"/>
</dbReference>
<dbReference type="Pfam" id="PF00931">
    <property type="entry name" value="NB-ARC"/>
    <property type="match status" value="1"/>
</dbReference>
<dbReference type="Gene3D" id="1.10.10.10">
    <property type="entry name" value="Winged helix-like DNA-binding domain superfamily/Winged helix DNA-binding domain"/>
    <property type="match status" value="1"/>
</dbReference>
<dbReference type="FunFam" id="3.40.50.300:FF:001091">
    <property type="entry name" value="Probable disease resistance protein At1g61300"/>
    <property type="match status" value="1"/>
</dbReference>
<dbReference type="Pfam" id="PF23559">
    <property type="entry name" value="WHD_DRP"/>
    <property type="match status" value="1"/>
</dbReference>
<evidence type="ECO:0000256" key="1">
    <source>
        <dbReference type="ARBA" id="ARBA00022614"/>
    </source>
</evidence>
<dbReference type="SUPFAM" id="SSF52058">
    <property type="entry name" value="L domain-like"/>
    <property type="match status" value="2"/>
</dbReference>
<dbReference type="FunFam" id="1.10.10.10:FF:000322">
    <property type="entry name" value="Probable disease resistance protein At1g63360"/>
    <property type="match status" value="1"/>
</dbReference>
<evidence type="ECO:0000259" key="5">
    <source>
        <dbReference type="Pfam" id="PF23559"/>
    </source>
</evidence>
<dbReference type="GO" id="GO:0043531">
    <property type="term" value="F:ADP binding"/>
    <property type="evidence" value="ECO:0007669"/>
    <property type="project" value="InterPro"/>
</dbReference>
<evidence type="ECO:0000256" key="3">
    <source>
        <dbReference type="ARBA" id="ARBA00022821"/>
    </source>
</evidence>
<keyword evidence="8" id="KW-1185">Reference proteome</keyword>
<dbReference type="InterPro" id="IPR042197">
    <property type="entry name" value="Apaf_helical"/>
</dbReference>
<feature type="domain" description="Disease resistance protein winged helix" evidence="5">
    <location>
        <begin position="276"/>
        <end position="344"/>
    </location>
</feature>
<gene>
    <name evidence="7" type="primary">RPPL1</name>
    <name evidence="7" type="ORF">CR513_04223</name>
</gene>
<dbReference type="SUPFAM" id="SSF52540">
    <property type="entry name" value="P-loop containing nucleoside triphosphate hydrolases"/>
    <property type="match status" value="1"/>
</dbReference>